<keyword evidence="8 10" id="KW-0460">Magnesium</keyword>
<gene>
    <name evidence="10 14" type="primary">miaA</name>
    <name evidence="14" type="ORF">I8752_32195</name>
</gene>
<dbReference type="HAMAP" id="MF_00185">
    <property type="entry name" value="IPP_trans"/>
    <property type="match status" value="1"/>
</dbReference>
<dbReference type="Pfam" id="PF01715">
    <property type="entry name" value="IPPT"/>
    <property type="match status" value="1"/>
</dbReference>
<keyword evidence="7 10" id="KW-0067">ATP-binding</keyword>
<sequence>MTKLIVICGATATGKSGLALDLAMRLGSIILSADSRQVYREFNIGTAKPTLAEQKLVPHYLIDICAPTETMTVADYQEQAQAVINSPPTPSFSHPPLLMVGGTGLYIRSIVQGMKIPRVAPHQELRSQLESLGQIQLYSMLQQVDAVAANKIHTNDSVRTLRALEVFYITGKPISEQQGENPPDYPIFQIGLDCDVEQLRLRIHKRTEQMIADGLVAEVEYLCQKYGADLPLLNTLGYQEIKQYLAGNISLDEAKELIVLHTRQFAKRQCTWFRAYPQIEWFDANDPNLLEKVWQRVQNFLDNSN</sequence>
<dbReference type="GO" id="GO:0005524">
    <property type="term" value="F:ATP binding"/>
    <property type="evidence" value="ECO:0007669"/>
    <property type="project" value="UniProtKB-UniRule"/>
</dbReference>
<comment type="function">
    <text evidence="2 10 12">Catalyzes the transfer of a dimethylallyl group onto the adenine at position 37 in tRNAs that read codons beginning with uridine, leading to the formation of N6-(dimethylallyl)adenosine (i(6)A).</text>
</comment>
<evidence type="ECO:0000256" key="8">
    <source>
        <dbReference type="ARBA" id="ARBA00022842"/>
    </source>
</evidence>
<comment type="subunit">
    <text evidence="10">Monomer.</text>
</comment>
<evidence type="ECO:0000256" key="12">
    <source>
        <dbReference type="RuleBase" id="RU003784"/>
    </source>
</evidence>
<evidence type="ECO:0000313" key="15">
    <source>
        <dbReference type="Proteomes" id="UP000662314"/>
    </source>
</evidence>
<keyword evidence="5 10" id="KW-0819">tRNA processing</keyword>
<dbReference type="Gene3D" id="1.10.20.140">
    <property type="match status" value="1"/>
</dbReference>
<evidence type="ECO:0000256" key="11">
    <source>
        <dbReference type="RuleBase" id="RU003783"/>
    </source>
</evidence>
<evidence type="ECO:0000313" key="14">
    <source>
        <dbReference type="EMBL" id="MBH8577547.1"/>
    </source>
</evidence>
<comment type="similarity">
    <text evidence="3 10 13">Belongs to the IPP transferase family.</text>
</comment>
<comment type="catalytic activity">
    <reaction evidence="9 10 11">
        <text>adenosine(37) in tRNA + dimethylallyl diphosphate = N(6)-dimethylallyladenosine(37) in tRNA + diphosphate</text>
        <dbReference type="Rhea" id="RHEA:26482"/>
        <dbReference type="Rhea" id="RHEA-COMP:10162"/>
        <dbReference type="Rhea" id="RHEA-COMP:10375"/>
        <dbReference type="ChEBI" id="CHEBI:33019"/>
        <dbReference type="ChEBI" id="CHEBI:57623"/>
        <dbReference type="ChEBI" id="CHEBI:74411"/>
        <dbReference type="ChEBI" id="CHEBI:74415"/>
        <dbReference type="EC" id="2.5.1.75"/>
    </reaction>
</comment>
<dbReference type="Proteomes" id="UP000662314">
    <property type="component" value="Unassembled WGS sequence"/>
</dbReference>
<dbReference type="EMBL" id="JAECZA010000289">
    <property type="protein sequence ID" value="MBH8577547.1"/>
    <property type="molecule type" value="Genomic_DNA"/>
</dbReference>
<evidence type="ECO:0000256" key="6">
    <source>
        <dbReference type="ARBA" id="ARBA00022741"/>
    </source>
</evidence>
<comment type="caution">
    <text evidence="14">The sequence shown here is derived from an EMBL/GenBank/DDBJ whole genome shotgun (WGS) entry which is preliminary data.</text>
</comment>
<evidence type="ECO:0000256" key="2">
    <source>
        <dbReference type="ARBA" id="ARBA00003213"/>
    </source>
</evidence>
<feature type="region of interest" description="Interaction with substrate tRNA" evidence="10">
    <location>
        <begin position="34"/>
        <end position="37"/>
    </location>
</feature>
<evidence type="ECO:0000256" key="9">
    <source>
        <dbReference type="ARBA" id="ARBA00049563"/>
    </source>
</evidence>
<name>A0A8J7ISK5_9NOST</name>
<reference evidence="14 15" key="1">
    <citation type="journal article" date="2021" name="Int. J. Syst. Evol. Microbiol.">
        <title>Amazonocrinis nigriterrae gen. nov., sp. nov., Atlanticothrix silvestris gen. nov., sp. nov. and Dendronalium phyllosphericum gen. nov., sp. nov., nostocacean cyanobacteria from Brazilian environments.</title>
        <authorList>
            <person name="Alvarenga D.O."/>
            <person name="Andreote A.P.D."/>
            <person name="Branco L.H.Z."/>
            <person name="Delbaje E."/>
            <person name="Cruz R.B."/>
            <person name="Varani A.M."/>
            <person name="Fiore M.F."/>
        </authorList>
    </citation>
    <scope>NUCLEOTIDE SEQUENCE [LARGE SCALE GENOMIC DNA]</scope>
    <source>
        <strain evidence="14 15">CENA369</strain>
    </source>
</reference>
<dbReference type="Gene3D" id="3.40.50.300">
    <property type="entry name" value="P-loop containing nucleotide triphosphate hydrolases"/>
    <property type="match status" value="1"/>
</dbReference>
<comment type="cofactor">
    <cofactor evidence="1 10">
        <name>Mg(2+)</name>
        <dbReference type="ChEBI" id="CHEBI:18420"/>
    </cofactor>
</comment>
<dbReference type="SUPFAM" id="SSF52540">
    <property type="entry name" value="P-loop containing nucleoside triphosphate hydrolases"/>
    <property type="match status" value="2"/>
</dbReference>
<accession>A0A8J7ISK5</accession>
<keyword evidence="6 10" id="KW-0547">Nucleotide-binding</keyword>
<proteinExistence type="inferred from homology"/>
<evidence type="ECO:0000256" key="4">
    <source>
        <dbReference type="ARBA" id="ARBA00022679"/>
    </source>
</evidence>
<feature type="binding site" evidence="10">
    <location>
        <begin position="9"/>
        <end position="16"/>
    </location>
    <ligand>
        <name>ATP</name>
        <dbReference type="ChEBI" id="CHEBI:30616"/>
    </ligand>
</feature>
<evidence type="ECO:0000256" key="10">
    <source>
        <dbReference type="HAMAP-Rule" id="MF_00185"/>
    </source>
</evidence>
<organism evidence="14 15">
    <name type="scientific">Dendronalium phyllosphericum CENA369</name>
    <dbReference type="NCBI Taxonomy" id="1725256"/>
    <lineage>
        <taxon>Bacteria</taxon>
        <taxon>Bacillati</taxon>
        <taxon>Cyanobacteriota</taxon>
        <taxon>Cyanophyceae</taxon>
        <taxon>Nostocales</taxon>
        <taxon>Nostocaceae</taxon>
        <taxon>Dendronalium</taxon>
        <taxon>Dendronalium phyllosphericum</taxon>
    </lineage>
</organism>
<dbReference type="InterPro" id="IPR018022">
    <property type="entry name" value="IPT"/>
</dbReference>
<dbReference type="RefSeq" id="WP_214436235.1">
    <property type="nucleotide sequence ID" value="NZ_CAWPUQ010000225.1"/>
</dbReference>
<protein>
    <recommendedName>
        <fullName evidence="10">tRNA dimethylallyltransferase</fullName>
        <ecNumber evidence="10">2.5.1.75</ecNumber>
    </recommendedName>
    <alternativeName>
        <fullName evidence="10">Dimethylallyl diphosphate:tRNA dimethylallyltransferase</fullName>
        <shortName evidence="10">DMAPP:tRNA dimethylallyltransferase</shortName>
        <shortName evidence="10">DMATase</shortName>
    </alternativeName>
    <alternativeName>
        <fullName evidence="10">Isopentenyl-diphosphate:tRNA isopentenyltransferase</fullName>
        <shortName evidence="10">IPP transferase</shortName>
        <shortName evidence="10">IPPT</shortName>
        <shortName evidence="10">IPTase</shortName>
    </alternativeName>
</protein>
<dbReference type="GO" id="GO:0006400">
    <property type="term" value="P:tRNA modification"/>
    <property type="evidence" value="ECO:0007669"/>
    <property type="project" value="TreeGrafter"/>
</dbReference>
<dbReference type="AlphaFoldDB" id="A0A8J7ISK5"/>
<dbReference type="GO" id="GO:0052381">
    <property type="term" value="F:tRNA dimethylallyltransferase activity"/>
    <property type="evidence" value="ECO:0007669"/>
    <property type="project" value="UniProtKB-UniRule"/>
</dbReference>
<keyword evidence="15" id="KW-1185">Reference proteome</keyword>
<dbReference type="PANTHER" id="PTHR11088">
    <property type="entry name" value="TRNA DIMETHYLALLYLTRANSFERASE"/>
    <property type="match status" value="1"/>
</dbReference>
<dbReference type="NCBIfam" id="TIGR00174">
    <property type="entry name" value="miaA"/>
    <property type="match status" value="1"/>
</dbReference>
<dbReference type="EC" id="2.5.1.75" evidence="10"/>
<dbReference type="InterPro" id="IPR027417">
    <property type="entry name" value="P-loop_NTPase"/>
</dbReference>
<dbReference type="InterPro" id="IPR039657">
    <property type="entry name" value="Dimethylallyltransferase"/>
</dbReference>
<keyword evidence="4 10" id="KW-0808">Transferase</keyword>
<feature type="site" description="Interaction with substrate tRNA" evidence="10">
    <location>
        <position position="126"/>
    </location>
</feature>
<evidence type="ECO:0000256" key="1">
    <source>
        <dbReference type="ARBA" id="ARBA00001946"/>
    </source>
</evidence>
<dbReference type="PANTHER" id="PTHR11088:SF60">
    <property type="entry name" value="TRNA DIMETHYLALLYLTRANSFERASE"/>
    <property type="match status" value="1"/>
</dbReference>
<comment type="caution">
    <text evidence="10">Lacks conserved residue(s) required for the propagation of feature annotation.</text>
</comment>
<evidence type="ECO:0000256" key="13">
    <source>
        <dbReference type="RuleBase" id="RU003785"/>
    </source>
</evidence>
<evidence type="ECO:0000256" key="3">
    <source>
        <dbReference type="ARBA" id="ARBA00005842"/>
    </source>
</evidence>
<feature type="site" description="Interaction with substrate tRNA" evidence="10">
    <location>
        <position position="103"/>
    </location>
</feature>
<evidence type="ECO:0000256" key="7">
    <source>
        <dbReference type="ARBA" id="ARBA00022840"/>
    </source>
</evidence>
<evidence type="ECO:0000256" key="5">
    <source>
        <dbReference type="ARBA" id="ARBA00022694"/>
    </source>
</evidence>
<feature type="binding site" evidence="10">
    <location>
        <begin position="11"/>
        <end position="16"/>
    </location>
    <ligand>
        <name>substrate</name>
    </ligand>
</feature>